<keyword evidence="8" id="KW-1185">Reference proteome</keyword>
<feature type="chain" id="PRO_5042998845" description="Lipase domain-containing protein" evidence="5">
    <location>
        <begin position="20"/>
        <end position="345"/>
    </location>
</feature>
<dbReference type="GO" id="GO:0016298">
    <property type="term" value="F:lipase activity"/>
    <property type="evidence" value="ECO:0007669"/>
    <property type="project" value="InterPro"/>
</dbReference>
<evidence type="ECO:0000259" key="6">
    <source>
        <dbReference type="Pfam" id="PF00151"/>
    </source>
</evidence>
<evidence type="ECO:0000313" key="7">
    <source>
        <dbReference type="EMBL" id="KAK7107738.1"/>
    </source>
</evidence>
<comment type="similarity">
    <text evidence="2 4">Belongs to the AB hydrolase superfamily. Lipase family.</text>
</comment>
<dbReference type="AlphaFoldDB" id="A0AAN9BKD4"/>
<evidence type="ECO:0000256" key="5">
    <source>
        <dbReference type="SAM" id="SignalP"/>
    </source>
</evidence>
<comment type="subcellular location">
    <subcellularLocation>
        <location evidence="1">Secreted</location>
    </subcellularLocation>
</comment>
<dbReference type="InterPro" id="IPR000734">
    <property type="entry name" value="TAG_lipase"/>
</dbReference>
<dbReference type="SUPFAM" id="SSF53474">
    <property type="entry name" value="alpha/beta-Hydrolases"/>
    <property type="match status" value="1"/>
</dbReference>
<dbReference type="InterPro" id="IPR013818">
    <property type="entry name" value="Lipase"/>
</dbReference>
<dbReference type="GO" id="GO:0016042">
    <property type="term" value="P:lipid catabolic process"/>
    <property type="evidence" value="ECO:0007669"/>
    <property type="project" value="TreeGrafter"/>
</dbReference>
<gene>
    <name evidence="7" type="ORF">V1264_015603</name>
</gene>
<dbReference type="InterPro" id="IPR033906">
    <property type="entry name" value="Lipase_N"/>
</dbReference>
<reference evidence="7 8" key="1">
    <citation type="submission" date="2024-02" db="EMBL/GenBank/DDBJ databases">
        <title>Chromosome-scale genome assembly of the rough periwinkle Littorina saxatilis.</title>
        <authorList>
            <person name="De Jode A."/>
            <person name="Faria R."/>
            <person name="Formenti G."/>
            <person name="Sims Y."/>
            <person name="Smith T.P."/>
            <person name="Tracey A."/>
            <person name="Wood J.M.D."/>
            <person name="Zagrodzka Z.B."/>
            <person name="Johannesson K."/>
            <person name="Butlin R.K."/>
            <person name="Leder E.H."/>
        </authorList>
    </citation>
    <scope>NUCLEOTIDE SEQUENCE [LARGE SCALE GENOMIC DNA]</scope>
    <source>
        <strain evidence="7">Snail1</strain>
        <tissue evidence="7">Muscle</tissue>
    </source>
</reference>
<keyword evidence="3" id="KW-0964">Secreted</keyword>
<evidence type="ECO:0000256" key="1">
    <source>
        <dbReference type="ARBA" id="ARBA00004613"/>
    </source>
</evidence>
<feature type="domain" description="Lipase" evidence="6">
    <location>
        <begin position="45"/>
        <end position="342"/>
    </location>
</feature>
<dbReference type="Proteomes" id="UP001374579">
    <property type="component" value="Unassembled WGS sequence"/>
</dbReference>
<evidence type="ECO:0000313" key="8">
    <source>
        <dbReference type="Proteomes" id="UP001374579"/>
    </source>
</evidence>
<evidence type="ECO:0000256" key="4">
    <source>
        <dbReference type="RuleBase" id="RU004262"/>
    </source>
</evidence>
<accession>A0AAN9BKD4</accession>
<dbReference type="InterPro" id="IPR029058">
    <property type="entry name" value="AB_hydrolase_fold"/>
</dbReference>
<organism evidence="7 8">
    <name type="scientific">Littorina saxatilis</name>
    <dbReference type="NCBI Taxonomy" id="31220"/>
    <lineage>
        <taxon>Eukaryota</taxon>
        <taxon>Metazoa</taxon>
        <taxon>Spiralia</taxon>
        <taxon>Lophotrochozoa</taxon>
        <taxon>Mollusca</taxon>
        <taxon>Gastropoda</taxon>
        <taxon>Caenogastropoda</taxon>
        <taxon>Littorinimorpha</taxon>
        <taxon>Littorinoidea</taxon>
        <taxon>Littorinidae</taxon>
        <taxon>Littorina</taxon>
    </lineage>
</organism>
<dbReference type="GO" id="GO:0005615">
    <property type="term" value="C:extracellular space"/>
    <property type="evidence" value="ECO:0007669"/>
    <property type="project" value="TreeGrafter"/>
</dbReference>
<dbReference type="PANTHER" id="PTHR11610">
    <property type="entry name" value="LIPASE"/>
    <property type="match status" value="1"/>
</dbReference>
<feature type="signal peptide" evidence="5">
    <location>
        <begin position="1"/>
        <end position="19"/>
    </location>
</feature>
<evidence type="ECO:0000256" key="2">
    <source>
        <dbReference type="ARBA" id="ARBA00010701"/>
    </source>
</evidence>
<dbReference type="PANTHER" id="PTHR11610:SF173">
    <property type="entry name" value="LIPASE DOMAIN-CONTAINING PROTEIN-RELATED"/>
    <property type="match status" value="1"/>
</dbReference>
<dbReference type="Gene3D" id="3.40.50.1820">
    <property type="entry name" value="alpha/beta hydrolase"/>
    <property type="match status" value="1"/>
</dbReference>
<dbReference type="EMBL" id="JBAMIC010000004">
    <property type="protein sequence ID" value="KAK7107738.1"/>
    <property type="molecule type" value="Genomic_DNA"/>
</dbReference>
<comment type="caution">
    <text evidence="7">The sequence shown here is derived from an EMBL/GenBank/DDBJ whole genome shotgun (WGS) entry which is preliminary data.</text>
</comment>
<sequence>MLGRLLLCLTFGQHLLCSAWFWNKCFDEMEPEYRCYNLRKPYKNTFFHYPKSPTKQNIQFKLFTTRNPTSPELLKARDAASVSSSNFVQNKKVAFIVHGFLGGTNGWVKTAAKELLAHVPNVIAVDWEQGAKGPNYFQAAANARVVGAQIATLIKTLGVGPANVHLIGHSLGAQVVGYAGEKFQKTKIGRITGLDPAAPLFEKFHIRVKLDKTDAAFVDIMHTDAEPLLKGGLGTVKNIGHVDFWPNGGHDMPGCSDKIVTADSEDISDIAANIRCSHELAKPYFIASINVNDFLAYPCASLDDYKAGRCTSCGSGCNQMGYKATSSPSGMFVLNTGATYPFKLR</sequence>
<dbReference type="PRINTS" id="PR00821">
    <property type="entry name" value="TAGLIPASE"/>
</dbReference>
<keyword evidence="5" id="KW-0732">Signal</keyword>
<name>A0AAN9BKD4_9CAEN</name>
<proteinExistence type="inferred from homology"/>
<dbReference type="CDD" id="cd00707">
    <property type="entry name" value="Pancreat_lipase_like"/>
    <property type="match status" value="1"/>
</dbReference>
<evidence type="ECO:0000256" key="3">
    <source>
        <dbReference type="ARBA" id="ARBA00022525"/>
    </source>
</evidence>
<protein>
    <recommendedName>
        <fullName evidence="6">Lipase domain-containing protein</fullName>
    </recommendedName>
</protein>
<dbReference type="Pfam" id="PF00151">
    <property type="entry name" value="Lipase"/>
    <property type="match status" value="1"/>
</dbReference>